<evidence type="ECO:0000313" key="4">
    <source>
        <dbReference type="EMBL" id="MPY67295.1"/>
    </source>
</evidence>
<dbReference type="AlphaFoldDB" id="A0A7X1NX06"/>
<evidence type="ECO:0000256" key="1">
    <source>
        <dbReference type="ARBA" id="ARBA00022801"/>
    </source>
</evidence>
<dbReference type="PRINTS" id="PR00502">
    <property type="entry name" value="NUDIXFAMILY"/>
</dbReference>
<dbReference type="InterPro" id="IPR020476">
    <property type="entry name" value="Nudix_hydrolase"/>
</dbReference>
<sequence length="172" mass="18997">MTPAQIQQTGYELPLTEARTLAARLGCREKVLAYITRRPDELLVFEHESGFVDAGIQVPAGGLEPGETPEVAVLRETLEESGLGLSAPAHLASFHWTRGERSQVWHYYRLTAPPGTPEAWTHRVTDGERDRDMLFHLRFAPLSHPDLIAGYGYDAALPHLTRHLAALQGAPA</sequence>
<dbReference type="RefSeq" id="WP_152871632.1">
    <property type="nucleotide sequence ID" value="NZ_WBSL01000005.1"/>
</dbReference>
<evidence type="ECO:0000259" key="3">
    <source>
        <dbReference type="PROSITE" id="PS51462"/>
    </source>
</evidence>
<dbReference type="SUPFAM" id="SSF55811">
    <property type="entry name" value="Nudix"/>
    <property type="match status" value="1"/>
</dbReference>
<dbReference type="Gene3D" id="3.90.79.10">
    <property type="entry name" value="Nucleoside Triphosphate Pyrophosphohydrolase"/>
    <property type="match status" value="1"/>
</dbReference>
<accession>A0A7X1NX06</accession>
<protein>
    <submittedName>
        <fullName evidence="4">NUDIX domain-containing protein</fullName>
    </submittedName>
</protein>
<organism evidence="4 5">
    <name type="scientific">Deinococcus terrestris</name>
    <dbReference type="NCBI Taxonomy" id="2651870"/>
    <lineage>
        <taxon>Bacteria</taxon>
        <taxon>Thermotogati</taxon>
        <taxon>Deinococcota</taxon>
        <taxon>Deinococci</taxon>
        <taxon>Deinococcales</taxon>
        <taxon>Deinococcaceae</taxon>
        <taxon>Deinococcus</taxon>
    </lineage>
</organism>
<dbReference type="CDD" id="cd04663">
    <property type="entry name" value="NUDIX_Hydrolase"/>
    <property type="match status" value="1"/>
</dbReference>
<comment type="similarity">
    <text evidence="2">Belongs to the Nudix hydrolase family.</text>
</comment>
<evidence type="ECO:0000313" key="5">
    <source>
        <dbReference type="Proteomes" id="UP000484842"/>
    </source>
</evidence>
<dbReference type="InterPro" id="IPR000086">
    <property type="entry name" value="NUDIX_hydrolase_dom"/>
</dbReference>
<name>A0A7X1NX06_9DEIO</name>
<dbReference type="PROSITE" id="PS51462">
    <property type="entry name" value="NUDIX"/>
    <property type="match status" value="1"/>
</dbReference>
<dbReference type="GO" id="GO:0016787">
    <property type="term" value="F:hydrolase activity"/>
    <property type="evidence" value="ECO:0007669"/>
    <property type="project" value="UniProtKB-KW"/>
</dbReference>
<proteinExistence type="inferred from homology"/>
<feature type="domain" description="Nudix hydrolase" evidence="3">
    <location>
        <begin position="26"/>
        <end position="161"/>
    </location>
</feature>
<dbReference type="PROSITE" id="PS00893">
    <property type="entry name" value="NUDIX_BOX"/>
    <property type="match status" value="1"/>
</dbReference>
<evidence type="ECO:0000256" key="2">
    <source>
        <dbReference type="RuleBase" id="RU003476"/>
    </source>
</evidence>
<dbReference type="EMBL" id="WBSL01000005">
    <property type="protein sequence ID" value="MPY67295.1"/>
    <property type="molecule type" value="Genomic_DNA"/>
</dbReference>
<dbReference type="Proteomes" id="UP000484842">
    <property type="component" value="Unassembled WGS sequence"/>
</dbReference>
<gene>
    <name evidence="4" type="ORF">F8S09_11430</name>
</gene>
<comment type="caution">
    <text evidence="4">The sequence shown here is derived from an EMBL/GenBank/DDBJ whole genome shotgun (WGS) entry which is preliminary data.</text>
</comment>
<keyword evidence="1 2" id="KW-0378">Hydrolase</keyword>
<dbReference type="InterPro" id="IPR015797">
    <property type="entry name" value="NUDIX_hydrolase-like_dom_sf"/>
</dbReference>
<reference evidence="4 5" key="1">
    <citation type="submission" date="2019-10" db="EMBL/GenBank/DDBJ databases">
        <title>Deinococcus sp. isolated from soil.</title>
        <authorList>
            <person name="Li Y."/>
            <person name="Wang J."/>
        </authorList>
    </citation>
    <scope>NUCLEOTIDE SEQUENCE [LARGE SCALE GENOMIC DNA]</scope>
    <source>
        <strain evidence="4 5">SDU3-2</strain>
    </source>
</reference>
<dbReference type="InterPro" id="IPR020084">
    <property type="entry name" value="NUDIX_hydrolase_CS"/>
</dbReference>
<dbReference type="Pfam" id="PF00293">
    <property type="entry name" value="NUDIX"/>
    <property type="match status" value="1"/>
</dbReference>
<keyword evidence="5" id="KW-1185">Reference proteome</keyword>